<dbReference type="PANTHER" id="PTHR38011:SF12">
    <property type="entry name" value="BIFUNCTIONAL DEAMINASE-REDUCTASE DOMAIN PROTEIN"/>
    <property type="match status" value="1"/>
</dbReference>
<proteinExistence type="predicted"/>
<dbReference type="InterPro" id="IPR024072">
    <property type="entry name" value="DHFR-like_dom_sf"/>
</dbReference>
<evidence type="ECO:0000259" key="1">
    <source>
        <dbReference type="Pfam" id="PF01872"/>
    </source>
</evidence>
<accession>A0A2P7SN53</accession>
<dbReference type="InterPro" id="IPR002734">
    <property type="entry name" value="RibDG_C"/>
</dbReference>
<dbReference type="EMBL" id="PXYL01000001">
    <property type="protein sequence ID" value="PSJ63924.1"/>
    <property type="molecule type" value="Genomic_DNA"/>
</dbReference>
<dbReference type="Pfam" id="PF01872">
    <property type="entry name" value="RibD_C"/>
    <property type="match status" value="1"/>
</dbReference>
<organism evidence="2 3">
    <name type="scientific">Pseudaminobacter soli</name>
    <name type="common">ex Li et al. 2025</name>
    <dbReference type="NCBI Taxonomy" id="1295366"/>
    <lineage>
        <taxon>Bacteria</taxon>
        <taxon>Pseudomonadati</taxon>
        <taxon>Pseudomonadota</taxon>
        <taxon>Alphaproteobacteria</taxon>
        <taxon>Hyphomicrobiales</taxon>
        <taxon>Phyllobacteriaceae</taxon>
        <taxon>Pseudaminobacter</taxon>
    </lineage>
</organism>
<feature type="domain" description="Bacterial bifunctional deaminase-reductase C-terminal" evidence="1">
    <location>
        <begin position="4"/>
        <end position="175"/>
    </location>
</feature>
<dbReference type="RefSeq" id="WP_106722277.1">
    <property type="nucleotide sequence ID" value="NZ_PXYL01000001.1"/>
</dbReference>
<name>A0A2P7SN53_9HYPH</name>
<protein>
    <submittedName>
        <fullName evidence="2">Deaminase</fullName>
    </submittedName>
</protein>
<dbReference type="GO" id="GO:0008703">
    <property type="term" value="F:5-amino-6-(5-phosphoribosylamino)uracil reductase activity"/>
    <property type="evidence" value="ECO:0007669"/>
    <property type="project" value="InterPro"/>
</dbReference>
<dbReference type="OrthoDB" id="2313602at2"/>
<sequence length="204" mass="22406">MGRVVMAFSMSLDGFVAGPGVSVEQPMGEGGERLHEWLFNESPDRGVDPEMARELSDSVGAVVLGRRTFEVGLGPWEDTPYPVPCFVLAHERHENLAMPSGTFTFVNDGIEIALGKAQAVAGERDVILMGADTAQQYLRAGLVDEIYIQLVPLVLGSGTRLFENLGTEPIELEMTRAVKSPFVTHMRFRVLRNRPASLLHWPGE</sequence>
<evidence type="ECO:0000313" key="3">
    <source>
        <dbReference type="Proteomes" id="UP000240653"/>
    </source>
</evidence>
<evidence type="ECO:0000313" key="2">
    <source>
        <dbReference type="EMBL" id="PSJ63924.1"/>
    </source>
</evidence>
<dbReference type="InterPro" id="IPR050765">
    <property type="entry name" value="Riboflavin_Biosynth_HTPR"/>
</dbReference>
<comment type="caution">
    <text evidence="2">The sequence shown here is derived from an EMBL/GenBank/DDBJ whole genome shotgun (WGS) entry which is preliminary data.</text>
</comment>
<gene>
    <name evidence="2" type="ORF">C7I85_02045</name>
</gene>
<dbReference type="Gene3D" id="3.40.430.10">
    <property type="entry name" value="Dihydrofolate Reductase, subunit A"/>
    <property type="match status" value="1"/>
</dbReference>
<dbReference type="PANTHER" id="PTHR38011">
    <property type="entry name" value="DIHYDROFOLATE REDUCTASE FAMILY PROTEIN (AFU_ORTHOLOGUE AFUA_8G06820)"/>
    <property type="match status" value="1"/>
</dbReference>
<reference evidence="2 3" key="1">
    <citation type="submission" date="2018-03" db="EMBL/GenBank/DDBJ databases">
        <title>The draft genome of Mesorhizobium soli JCM 19897.</title>
        <authorList>
            <person name="Li L."/>
            <person name="Liu L."/>
            <person name="Liang L."/>
            <person name="Wang T."/>
            <person name="Zhang X."/>
        </authorList>
    </citation>
    <scope>NUCLEOTIDE SEQUENCE [LARGE SCALE GENOMIC DNA]</scope>
    <source>
        <strain evidence="2 3">JCM 19897</strain>
    </source>
</reference>
<dbReference type="Proteomes" id="UP000240653">
    <property type="component" value="Unassembled WGS sequence"/>
</dbReference>
<dbReference type="AlphaFoldDB" id="A0A2P7SN53"/>
<dbReference type="GO" id="GO:0009231">
    <property type="term" value="P:riboflavin biosynthetic process"/>
    <property type="evidence" value="ECO:0007669"/>
    <property type="project" value="InterPro"/>
</dbReference>
<keyword evidence="3" id="KW-1185">Reference proteome</keyword>
<dbReference type="SUPFAM" id="SSF53597">
    <property type="entry name" value="Dihydrofolate reductase-like"/>
    <property type="match status" value="1"/>
</dbReference>